<dbReference type="STRING" id="1299998.AUL39_07065"/>
<name>A0A100YW05_TRASO</name>
<proteinExistence type="inferred from homology"/>
<dbReference type="GO" id="GO:0004798">
    <property type="term" value="F:dTMP kinase activity"/>
    <property type="evidence" value="ECO:0007669"/>
    <property type="project" value="UniProtKB-UniRule"/>
</dbReference>
<evidence type="ECO:0000256" key="6">
    <source>
        <dbReference type="ARBA" id="ARBA00022741"/>
    </source>
</evidence>
<evidence type="ECO:0000256" key="11">
    <source>
        <dbReference type="HAMAP-Rule" id="MF_00165"/>
    </source>
</evidence>
<dbReference type="GO" id="GO:0005524">
    <property type="term" value="F:ATP binding"/>
    <property type="evidence" value="ECO:0007669"/>
    <property type="project" value="UniProtKB-UniRule"/>
</dbReference>
<keyword evidence="4 11" id="KW-0808">Transferase</keyword>
<keyword evidence="5 11" id="KW-0545">Nucleotide biosynthesis</keyword>
<gene>
    <name evidence="11" type="primary">tmk</name>
    <name evidence="13" type="ORF">AUL39_07065</name>
</gene>
<organism evidence="13 14">
    <name type="scientific">Tractidigestivibacter scatoligenes</name>
    <name type="common">Olsenella scatoligenes</name>
    <dbReference type="NCBI Taxonomy" id="1299998"/>
    <lineage>
        <taxon>Bacteria</taxon>
        <taxon>Bacillati</taxon>
        <taxon>Actinomycetota</taxon>
        <taxon>Coriobacteriia</taxon>
        <taxon>Coriobacteriales</taxon>
        <taxon>Atopobiaceae</taxon>
        <taxon>Tractidigestivibacter</taxon>
    </lineage>
</organism>
<dbReference type="GO" id="GO:0006227">
    <property type="term" value="P:dUDP biosynthetic process"/>
    <property type="evidence" value="ECO:0007669"/>
    <property type="project" value="TreeGrafter"/>
</dbReference>
<dbReference type="EC" id="2.7.4.9" evidence="2 11"/>
<dbReference type="InterPro" id="IPR018095">
    <property type="entry name" value="Thymidylate_kin_CS"/>
</dbReference>
<evidence type="ECO:0000256" key="9">
    <source>
        <dbReference type="ARBA" id="ARBA00048743"/>
    </source>
</evidence>
<dbReference type="GO" id="GO:0005829">
    <property type="term" value="C:cytosol"/>
    <property type="evidence" value="ECO:0007669"/>
    <property type="project" value="TreeGrafter"/>
</dbReference>
<keyword evidence="7 11" id="KW-0418">Kinase</keyword>
<dbReference type="PROSITE" id="PS01331">
    <property type="entry name" value="THYMIDYLATE_KINASE"/>
    <property type="match status" value="1"/>
</dbReference>
<dbReference type="Pfam" id="PF02223">
    <property type="entry name" value="Thymidylate_kin"/>
    <property type="match status" value="1"/>
</dbReference>
<dbReference type="SUPFAM" id="SSF52540">
    <property type="entry name" value="P-loop containing nucleoside triphosphate hydrolases"/>
    <property type="match status" value="1"/>
</dbReference>
<dbReference type="GO" id="GO:0006235">
    <property type="term" value="P:dTTP biosynthetic process"/>
    <property type="evidence" value="ECO:0007669"/>
    <property type="project" value="UniProtKB-UniRule"/>
</dbReference>
<dbReference type="EMBL" id="LOJF01000009">
    <property type="protein sequence ID" value="KUH58718.1"/>
    <property type="molecule type" value="Genomic_DNA"/>
</dbReference>
<evidence type="ECO:0000256" key="10">
    <source>
        <dbReference type="ARBA" id="ARBA00057735"/>
    </source>
</evidence>
<feature type="binding site" evidence="11">
    <location>
        <begin position="16"/>
        <end position="23"/>
    </location>
    <ligand>
        <name>ATP</name>
        <dbReference type="ChEBI" id="CHEBI:30616"/>
    </ligand>
</feature>
<keyword evidence="6 11" id="KW-0547">Nucleotide-binding</keyword>
<feature type="domain" description="Thymidylate kinase-like" evidence="12">
    <location>
        <begin position="14"/>
        <end position="202"/>
    </location>
</feature>
<dbReference type="InterPro" id="IPR039430">
    <property type="entry name" value="Thymidylate_kin-like_dom"/>
</dbReference>
<comment type="caution">
    <text evidence="13">The sequence shown here is derived from an EMBL/GenBank/DDBJ whole genome shotgun (WGS) entry which is preliminary data.</text>
</comment>
<dbReference type="NCBIfam" id="TIGR00041">
    <property type="entry name" value="DTMP_kinase"/>
    <property type="match status" value="1"/>
</dbReference>
<evidence type="ECO:0000256" key="1">
    <source>
        <dbReference type="ARBA" id="ARBA00009776"/>
    </source>
</evidence>
<protein>
    <recommendedName>
        <fullName evidence="3 11">Thymidylate kinase</fullName>
        <ecNumber evidence="2 11">2.7.4.9</ecNumber>
    </recommendedName>
    <alternativeName>
        <fullName evidence="11">dTMP kinase</fullName>
    </alternativeName>
</protein>
<evidence type="ECO:0000313" key="14">
    <source>
        <dbReference type="Proteomes" id="UP000054078"/>
    </source>
</evidence>
<dbReference type="InterPro" id="IPR027417">
    <property type="entry name" value="P-loop_NTPase"/>
</dbReference>
<comment type="catalytic activity">
    <reaction evidence="9 11">
        <text>dTMP + ATP = dTDP + ADP</text>
        <dbReference type="Rhea" id="RHEA:13517"/>
        <dbReference type="ChEBI" id="CHEBI:30616"/>
        <dbReference type="ChEBI" id="CHEBI:58369"/>
        <dbReference type="ChEBI" id="CHEBI:63528"/>
        <dbReference type="ChEBI" id="CHEBI:456216"/>
        <dbReference type="EC" id="2.7.4.9"/>
    </reaction>
</comment>
<comment type="function">
    <text evidence="10 11">Phosphorylation of dTMP to form dTDP in both de novo and salvage pathways of dTTP synthesis.</text>
</comment>
<evidence type="ECO:0000313" key="13">
    <source>
        <dbReference type="EMBL" id="KUH58718.1"/>
    </source>
</evidence>
<evidence type="ECO:0000256" key="5">
    <source>
        <dbReference type="ARBA" id="ARBA00022727"/>
    </source>
</evidence>
<reference evidence="13 14" key="1">
    <citation type="submission" date="2015-12" db="EMBL/GenBank/DDBJ databases">
        <title>Draft Genome Sequence of Olsenella scatoligenes SK9K4T; a Producer of 3-Methylindole- (skatole) and 4-Methylphenol- (p-cresol) Isolated from Pig Feces.</title>
        <authorList>
            <person name="Li X."/>
            <person name="Borg B."/>
            <person name="Canibe N."/>
        </authorList>
    </citation>
    <scope>NUCLEOTIDE SEQUENCE [LARGE SCALE GENOMIC DNA]</scope>
    <source>
        <strain evidence="13 14">SK9K4</strain>
    </source>
</reference>
<dbReference type="HAMAP" id="MF_00165">
    <property type="entry name" value="Thymidylate_kinase"/>
    <property type="match status" value="1"/>
</dbReference>
<dbReference type="FunFam" id="3.40.50.300:FF:000225">
    <property type="entry name" value="Thymidylate kinase"/>
    <property type="match status" value="1"/>
</dbReference>
<keyword evidence="14" id="KW-1185">Reference proteome</keyword>
<accession>A0A100YW05</accession>
<sequence>MATTGEGGGLFLTLEGIDGCGKTTQAARLTDALEAAGCDVVRLREPGGTDISEKIRGLLLDPSNTEMCPECELLLYEASRAQLVRQVISPALERGATVVCDRFFDSTLAYQEAARGLSSQVVRTANGLGSCGVTPHRTVVLDLDPALAFSRATAGGADRLEAEGLAFQQRVRDGYLRLVGEEPERVRLVDATGTPDEVYSAILDALADVLPASLATEAVPHGRG</sequence>
<dbReference type="InterPro" id="IPR018094">
    <property type="entry name" value="Thymidylate_kinase"/>
</dbReference>
<evidence type="ECO:0000256" key="4">
    <source>
        <dbReference type="ARBA" id="ARBA00022679"/>
    </source>
</evidence>
<dbReference type="RefSeq" id="WP_059054863.1">
    <property type="nucleotide sequence ID" value="NZ_LOJF01000009.1"/>
</dbReference>
<dbReference type="PANTHER" id="PTHR10344">
    <property type="entry name" value="THYMIDYLATE KINASE"/>
    <property type="match status" value="1"/>
</dbReference>
<evidence type="ECO:0000256" key="2">
    <source>
        <dbReference type="ARBA" id="ARBA00012980"/>
    </source>
</evidence>
<dbReference type="PANTHER" id="PTHR10344:SF4">
    <property type="entry name" value="UMP-CMP KINASE 2, MITOCHONDRIAL"/>
    <property type="match status" value="1"/>
</dbReference>
<dbReference type="AlphaFoldDB" id="A0A100YW05"/>
<dbReference type="OrthoDB" id="9774907at2"/>
<evidence type="ECO:0000256" key="7">
    <source>
        <dbReference type="ARBA" id="ARBA00022777"/>
    </source>
</evidence>
<comment type="similarity">
    <text evidence="1 11">Belongs to the thymidylate kinase family.</text>
</comment>
<dbReference type="CDD" id="cd01672">
    <property type="entry name" value="TMPK"/>
    <property type="match status" value="1"/>
</dbReference>
<evidence type="ECO:0000259" key="12">
    <source>
        <dbReference type="Pfam" id="PF02223"/>
    </source>
</evidence>
<dbReference type="Proteomes" id="UP000054078">
    <property type="component" value="Unassembled WGS sequence"/>
</dbReference>
<dbReference type="GO" id="GO:0006233">
    <property type="term" value="P:dTDP biosynthetic process"/>
    <property type="evidence" value="ECO:0007669"/>
    <property type="project" value="InterPro"/>
</dbReference>
<evidence type="ECO:0000256" key="8">
    <source>
        <dbReference type="ARBA" id="ARBA00022840"/>
    </source>
</evidence>
<evidence type="ECO:0000256" key="3">
    <source>
        <dbReference type="ARBA" id="ARBA00017144"/>
    </source>
</evidence>
<keyword evidence="8 11" id="KW-0067">ATP-binding</keyword>
<dbReference type="Gene3D" id="3.40.50.300">
    <property type="entry name" value="P-loop containing nucleotide triphosphate hydrolases"/>
    <property type="match status" value="1"/>
</dbReference>